<keyword evidence="2 12" id="KW-0575">Peroxidase</keyword>
<keyword evidence="12" id="KW-0964">Secreted</keyword>
<dbReference type="InterPro" id="IPR010255">
    <property type="entry name" value="Haem_peroxidase_sf"/>
</dbReference>
<gene>
    <name evidence="16" type="ORF">KP509_05G061200</name>
</gene>
<keyword evidence="5 12" id="KW-0560">Oxidoreductase</keyword>
<feature type="disulfide bond" evidence="11">
    <location>
        <begin position="50"/>
        <end position="125"/>
    </location>
</feature>
<dbReference type="GO" id="GO:0020037">
    <property type="term" value="F:heme binding"/>
    <property type="evidence" value="ECO:0007669"/>
    <property type="project" value="UniProtKB-UniRule"/>
</dbReference>
<dbReference type="GO" id="GO:0005576">
    <property type="term" value="C:extracellular region"/>
    <property type="evidence" value="ECO:0007669"/>
    <property type="project" value="UniProtKB-SubCell"/>
</dbReference>
<keyword evidence="12" id="KW-0376">Hydrogen peroxide</keyword>
<keyword evidence="14" id="KW-0472">Membrane</keyword>
<feature type="binding site" description="axial binding residue" evidence="9">
    <location>
        <position position="206"/>
    </location>
    <ligand>
        <name>heme b</name>
        <dbReference type="ChEBI" id="CHEBI:60344"/>
    </ligand>
    <ligandPart>
        <name>Fe</name>
        <dbReference type="ChEBI" id="CHEBI:18248"/>
    </ligandPart>
</feature>
<dbReference type="EC" id="1.11.1.7" evidence="12"/>
<dbReference type="GO" id="GO:0140825">
    <property type="term" value="F:lactoperoxidase activity"/>
    <property type="evidence" value="ECO:0007669"/>
    <property type="project" value="UniProtKB-EC"/>
</dbReference>
<evidence type="ECO:0000259" key="15">
    <source>
        <dbReference type="PROSITE" id="PS50873"/>
    </source>
</evidence>
<evidence type="ECO:0000256" key="3">
    <source>
        <dbReference type="ARBA" id="ARBA00022617"/>
    </source>
</evidence>
<dbReference type="PROSITE" id="PS50873">
    <property type="entry name" value="PEROXIDASE_4"/>
    <property type="match status" value="1"/>
</dbReference>
<evidence type="ECO:0000256" key="9">
    <source>
        <dbReference type="PIRSR" id="PIRSR600823-3"/>
    </source>
</evidence>
<keyword evidence="4 9" id="KW-0479">Metal-binding</keyword>
<feature type="domain" description="Plant heme peroxidase family profile" evidence="15">
    <location>
        <begin position="51"/>
        <end position="344"/>
    </location>
</feature>
<dbReference type="EMBL" id="CM035410">
    <property type="protein sequence ID" value="KAH7437229.1"/>
    <property type="molecule type" value="Genomic_DNA"/>
</dbReference>
<dbReference type="GO" id="GO:0046872">
    <property type="term" value="F:metal ion binding"/>
    <property type="evidence" value="ECO:0007669"/>
    <property type="project" value="UniProtKB-UniRule"/>
</dbReference>
<comment type="caution">
    <text evidence="16">The sequence shown here is derived from an EMBL/GenBank/DDBJ whole genome shotgun (WGS) entry which is preliminary data.</text>
</comment>
<keyword evidence="14" id="KW-1133">Transmembrane helix</keyword>
<evidence type="ECO:0000256" key="10">
    <source>
        <dbReference type="PIRSR" id="PIRSR600823-4"/>
    </source>
</evidence>
<dbReference type="PRINTS" id="PR00458">
    <property type="entry name" value="PEROXIDASE"/>
</dbReference>
<feature type="binding site" evidence="9">
    <location>
        <position position="89"/>
    </location>
    <ligand>
        <name>Ca(2+)</name>
        <dbReference type="ChEBI" id="CHEBI:29108"/>
        <label>1</label>
    </ligand>
</feature>
<evidence type="ECO:0000313" key="16">
    <source>
        <dbReference type="EMBL" id="KAH7437229.1"/>
    </source>
</evidence>
<feature type="compositionally biased region" description="Gly residues" evidence="13">
    <location>
        <begin position="347"/>
        <end position="361"/>
    </location>
</feature>
<evidence type="ECO:0000256" key="7">
    <source>
        <dbReference type="PIRSR" id="PIRSR600823-1"/>
    </source>
</evidence>
<comment type="function">
    <text evidence="12">Removal of H(2)O(2), oxidation of toxic reductants, biosynthesis and degradation of lignin, suberization, auxin catabolism, response to environmental stresses such as wounding, pathogen attack and oxidative stress.</text>
</comment>
<feature type="binding site" evidence="9">
    <location>
        <position position="83"/>
    </location>
    <ligand>
        <name>Ca(2+)</name>
        <dbReference type="ChEBI" id="CHEBI:29108"/>
        <label>1</label>
    </ligand>
</feature>
<evidence type="ECO:0000256" key="4">
    <source>
        <dbReference type="ARBA" id="ARBA00022723"/>
    </source>
</evidence>
<evidence type="ECO:0000256" key="2">
    <source>
        <dbReference type="ARBA" id="ARBA00022559"/>
    </source>
</evidence>
<protein>
    <recommendedName>
        <fullName evidence="12">Peroxidase</fullName>
        <ecNumber evidence="12">1.11.1.7</ecNumber>
    </recommendedName>
</protein>
<feature type="binding site" evidence="9">
    <location>
        <position position="269"/>
    </location>
    <ligand>
        <name>Ca(2+)</name>
        <dbReference type="ChEBI" id="CHEBI:29108"/>
        <label>2</label>
    </ligand>
</feature>
<evidence type="ECO:0000256" key="11">
    <source>
        <dbReference type="PIRSR" id="PIRSR600823-5"/>
    </source>
</evidence>
<feature type="region of interest" description="Disordered" evidence="13">
    <location>
        <begin position="342"/>
        <end position="361"/>
    </location>
</feature>
<evidence type="ECO:0000256" key="6">
    <source>
        <dbReference type="ARBA" id="ARBA00023004"/>
    </source>
</evidence>
<reference evidence="16" key="1">
    <citation type="submission" date="2021-08" db="EMBL/GenBank/DDBJ databases">
        <title>WGS assembly of Ceratopteris richardii.</title>
        <authorList>
            <person name="Marchant D.B."/>
            <person name="Chen G."/>
            <person name="Jenkins J."/>
            <person name="Shu S."/>
            <person name="Leebens-Mack J."/>
            <person name="Grimwood J."/>
            <person name="Schmutz J."/>
            <person name="Soltis P."/>
            <person name="Soltis D."/>
            <person name="Chen Z.-H."/>
        </authorList>
    </citation>
    <scope>NUCLEOTIDE SEQUENCE</scope>
    <source>
        <strain evidence="16">Whitten #5841</strain>
        <tissue evidence="16">Leaf</tissue>
    </source>
</reference>
<keyword evidence="14" id="KW-0812">Transmembrane</keyword>
<comment type="cofactor">
    <cofactor evidence="9 12">
        <name>heme b</name>
        <dbReference type="ChEBI" id="CHEBI:60344"/>
    </cofactor>
    <text evidence="9 12">Binds 1 heme b (iron(II)-protoporphyrin IX) group per subunit.</text>
</comment>
<dbReference type="PANTHER" id="PTHR31388">
    <property type="entry name" value="PEROXIDASE 72-RELATED"/>
    <property type="match status" value="1"/>
</dbReference>
<dbReference type="OrthoDB" id="1970932at2759"/>
<dbReference type="Gene3D" id="1.10.420.10">
    <property type="entry name" value="Peroxidase, domain 2"/>
    <property type="match status" value="1"/>
</dbReference>
<evidence type="ECO:0000256" key="5">
    <source>
        <dbReference type="ARBA" id="ARBA00023002"/>
    </source>
</evidence>
<feature type="transmembrane region" description="Helical" evidence="14">
    <location>
        <begin position="12"/>
        <end position="31"/>
    </location>
</feature>
<proteinExistence type="inferred from homology"/>
<comment type="similarity">
    <text evidence="12">Belongs to the peroxidase family. Classical plant (class III) peroxidase subfamily.</text>
</comment>
<evidence type="ECO:0000256" key="13">
    <source>
        <dbReference type="SAM" id="MobiDB-lite"/>
    </source>
</evidence>
<dbReference type="GO" id="GO:0006979">
    <property type="term" value="P:response to oxidative stress"/>
    <property type="evidence" value="ECO:0007669"/>
    <property type="project" value="UniProtKB-UniRule"/>
</dbReference>
<name>A0A8T2UYU7_CERRI</name>
<dbReference type="InterPro" id="IPR000823">
    <property type="entry name" value="Peroxidase_pln"/>
</dbReference>
<keyword evidence="9 12" id="KW-0106">Calcium</keyword>
<dbReference type="InterPro" id="IPR019794">
    <property type="entry name" value="Peroxidases_AS"/>
</dbReference>
<dbReference type="SUPFAM" id="SSF48113">
    <property type="entry name" value="Heme-dependent peroxidases"/>
    <property type="match status" value="1"/>
</dbReference>
<dbReference type="Pfam" id="PF00141">
    <property type="entry name" value="peroxidase"/>
    <property type="match status" value="1"/>
</dbReference>
<comment type="subcellular location">
    <subcellularLocation>
        <location evidence="12">Secreted</location>
    </subcellularLocation>
</comment>
<dbReference type="PANTHER" id="PTHR31388:SF5">
    <property type="entry name" value="PEROXIDASE"/>
    <property type="match status" value="1"/>
</dbReference>
<feature type="disulfide bond" evidence="11">
    <location>
        <begin position="131"/>
        <end position="340"/>
    </location>
</feature>
<feature type="binding site" evidence="9">
    <location>
        <position position="98"/>
    </location>
    <ligand>
        <name>Ca(2+)</name>
        <dbReference type="ChEBI" id="CHEBI:29108"/>
        <label>1</label>
    </ligand>
</feature>
<comment type="cofactor">
    <cofactor evidence="9 12">
        <name>Ca(2+)</name>
        <dbReference type="ChEBI" id="CHEBI:29108"/>
    </cofactor>
    <text evidence="9 12">Binds 2 calcium ions per subunit.</text>
</comment>
<dbReference type="Proteomes" id="UP000825935">
    <property type="component" value="Chromosome 5"/>
</dbReference>
<comment type="catalytic activity">
    <reaction evidence="1 12">
        <text>2 a phenolic donor + H2O2 = 2 a phenolic radical donor + 2 H2O</text>
        <dbReference type="Rhea" id="RHEA:56136"/>
        <dbReference type="ChEBI" id="CHEBI:15377"/>
        <dbReference type="ChEBI" id="CHEBI:16240"/>
        <dbReference type="ChEBI" id="CHEBI:139520"/>
        <dbReference type="ChEBI" id="CHEBI:139521"/>
        <dbReference type="EC" id="1.11.1.7"/>
    </reaction>
</comment>
<accession>A0A8T2UYU7</accession>
<evidence type="ECO:0000256" key="12">
    <source>
        <dbReference type="RuleBase" id="RU362060"/>
    </source>
</evidence>
<keyword evidence="11" id="KW-1015">Disulfide bond</keyword>
<keyword evidence="17" id="KW-1185">Reference proteome</keyword>
<sequence>MEPFGAWKQAQAMVRVTALASAVFVMLLVGAPGSGERNDYSSVSEAHRGCVEDAVDSIVRDAVRTQKRMAASLLRLHFHDCFVHGCDGSVLLDGNNSEKLAPGNNNSLRGFEVVDALKESITSKCDIQISCADILALAARSAVQSVSASHVTWSVPFGRYDSKSPYSNLTKDLPGTEDTMDIILKKFAAQGISDPKQVIALIGGGHTIGRTHCSFSRRRLYGNLTSISALYSDPQYVTYLRQECPKLQTDEQASAIEIDLDNTSRDSFDLGFFRSLREGRVAIRSDMVIGDPANSPDVRAAVTLCTDDAYAFYNTFASGMEVMGSAHILGREEGEIRTNCRRPNGYSSGGGGGGGQHYAMP</sequence>
<feature type="disulfide bond" evidence="11">
    <location>
        <begin position="81"/>
        <end position="86"/>
    </location>
</feature>
<feature type="disulfide bond" evidence="11">
    <location>
        <begin position="213"/>
        <end position="244"/>
    </location>
</feature>
<evidence type="ECO:0000256" key="8">
    <source>
        <dbReference type="PIRSR" id="PIRSR600823-2"/>
    </source>
</evidence>
<organism evidence="16 17">
    <name type="scientific">Ceratopteris richardii</name>
    <name type="common">Triangle waterfern</name>
    <dbReference type="NCBI Taxonomy" id="49495"/>
    <lineage>
        <taxon>Eukaryota</taxon>
        <taxon>Viridiplantae</taxon>
        <taxon>Streptophyta</taxon>
        <taxon>Embryophyta</taxon>
        <taxon>Tracheophyta</taxon>
        <taxon>Polypodiopsida</taxon>
        <taxon>Polypodiidae</taxon>
        <taxon>Polypodiales</taxon>
        <taxon>Pteridineae</taxon>
        <taxon>Pteridaceae</taxon>
        <taxon>Parkerioideae</taxon>
        <taxon>Ceratopteris</taxon>
    </lineage>
</organism>
<dbReference type="PROSITE" id="PS00436">
    <property type="entry name" value="PEROXIDASE_2"/>
    <property type="match status" value="1"/>
</dbReference>
<feature type="binding site" evidence="8">
    <location>
        <position position="174"/>
    </location>
    <ligand>
        <name>substrate</name>
    </ligand>
</feature>
<feature type="binding site" evidence="9">
    <location>
        <position position="261"/>
    </location>
    <ligand>
        <name>Ca(2+)</name>
        <dbReference type="ChEBI" id="CHEBI:29108"/>
        <label>2</label>
    </ligand>
</feature>
<dbReference type="GO" id="GO:0042744">
    <property type="term" value="P:hydrogen peroxide catabolic process"/>
    <property type="evidence" value="ECO:0007669"/>
    <property type="project" value="UniProtKB-KW"/>
</dbReference>
<dbReference type="InterPro" id="IPR002016">
    <property type="entry name" value="Haem_peroxidase"/>
</dbReference>
<evidence type="ECO:0000313" key="17">
    <source>
        <dbReference type="Proteomes" id="UP000825935"/>
    </source>
</evidence>
<feature type="binding site" evidence="9">
    <location>
        <position position="80"/>
    </location>
    <ligand>
        <name>Ca(2+)</name>
        <dbReference type="ChEBI" id="CHEBI:29108"/>
        <label>1</label>
    </ligand>
</feature>
<evidence type="ECO:0000256" key="14">
    <source>
        <dbReference type="SAM" id="Phobius"/>
    </source>
</evidence>
<feature type="binding site" evidence="9">
    <location>
        <position position="85"/>
    </location>
    <ligand>
        <name>Ca(2+)</name>
        <dbReference type="ChEBI" id="CHEBI:29108"/>
        <label>1</label>
    </ligand>
</feature>
<keyword evidence="6 9" id="KW-0408">Iron</keyword>
<evidence type="ECO:0000256" key="1">
    <source>
        <dbReference type="ARBA" id="ARBA00000189"/>
    </source>
</evidence>
<feature type="binding site" evidence="9">
    <location>
        <position position="207"/>
    </location>
    <ligand>
        <name>Ca(2+)</name>
        <dbReference type="ChEBI" id="CHEBI:29108"/>
        <label>2</label>
    </ligand>
</feature>
<keyword evidence="3 12" id="KW-0349">Heme</keyword>
<feature type="binding site" evidence="9">
    <location>
        <position position="87"/>
    </location>
    <ligand>
        <name>Ca(2+)</name>
        <dbReference type="ChEBI" id="CHEBI:29108"/>
        <label>1</label>
    </ligand>
</feature>
<feature type="site" description="Transition state stabilizer" evidence="10">
    <location>
        <position position="75"/>
    </location>
</feature>
<dbReference type="Gene3D" id="1.10.520.10">
    <property type="match status" value="1"/>
</dbReference>
<dbReference type="AlphaFoldDB" id="A0A8T2UYU7"/>
<feature type="active site" description="Proton acceptor" evidence="7">
    <location>
        <position position="79"/>
    </location>
</feature>
<dbReference type="PRINTS" id="PR00461">
    <property type="entry name" value="PLPEROXIDASE"/>
</dbReference>